<dbReference type="InterPro" id="IPR013402">
    <property type="entry name" value="CHP02569"/>
</dbReference>
<sequence>MRAAFGVEAEPERLPGSSVWRCGGIVLKPVTDRARAVWLARVLRRVDVAGVRVARPVRATDGRWIVGGWAASRYLSGTPECRYDEIIPATLRLAQAITGEPRPGFRRKDANALADRIAWEEADIPIAENKGGRWFEVLAVARRQVRLPDQVVPGDLFGSLLFDGAEPPGVVDFDPYYRPAEWGAAIAVVDAVSWGGADIELLHRWSHLPEWSQLLLRALLFRLAGHALNPRATASALDGLRGAASAVSEIL</sequence>
<dbReference type="SUPFAM" id="SSF56112">
    <property type="entry name" value="Protein kinase-like (PK-like)"/>
    <property type="match status" value="1"/>
</dbReference>
<evidence type="ECO:0000313" key="2">
    <source>
        <dbReference type="Proteomes" id="UP001165136"/>
    </source>
</evidence>
<comment type="caution">
    <text evidence="1">The sequence shown here is derived from an EMBL/GenBank/DDBJ whole genome shotgun (WGS) entry which is preliminary data.</text>
</comment>
<keyword evidence="2" id="KW-1185">Reference proteome</keyword>
<organism evidence="1 2">
    <name type="scientific">Amycolatopsis taiwanensis</name>
    <dbReference type="NCBI Taxonomy" id="342230"/>
    <lineage>
        <taxon>Bacteria</taxon>
        <taxon>Bacillati</taxon>
        <taxon>Actinomycetota</taxon>
        <taxon>Actinomycetes</taxon>
        <taxon>Pseudonocardiales</taxon>
        <taxon>Pseudonocardiaceae</taxon>
        <taxon>Amycolatopsis</taxon>
    </lineage>
</organism>
<name>A0A9W6R624_9PSEU</name>
<protein>
    <submittedName>
        <fullName evidence="1">TIGR02569 family protein</fullName>
    </submittedName>
</protein>
<dbReference type="AlphaFoldDB" id="A0A9W6R624"/>
<dbReference type="EMBL" id="BSTI01000011">
    <property type="protein sequence ID" value="GLY68267.1"/>
    <property type="molecule type" value="Genomic_DNA"/>
</dbReference>
<proteinExistence type="predicted"/>
<dbReference type="InterPro" id="IPR011009">
    <property type="entry name" value="Kinase-like_dom_sf"/>
</dbReference>
<dbReference type="Proteomes" id="UP001165136">
    <property type="component" value="Unassembled WGS sequence"/>
</dbReference>
<gene>
    <name evidence="1" type="ORF">Atai01_48860</name>
</gene>
<dbReference type="NCBIfam" id="TIGR02569">
    <property type="entry name" value="TIGR02569_actnb"/>
    <property type="match status" value="1"/>
</dbReference>
<evidence type="ECO:0000313" key="1">
    <source>
        <dbReference type="EMBL" id="GLY68267.1"/>
    </source>
</evidence>
<reference evidence="1" key="1">
    <citation type="submission" date="2023-03" db="EMBL/GenBank/DDBJ databases">
        <title>Amycolatopsis taiwanensis NBRC 103393.</title>
        <authorList>
            <person name="Ichikawa N."/>
            <person name="Sato H."/>
            <person name="Tonouchi N."/>
        </authorList>
    </citation>
    <scope>NUCLEOTIDE SEQUENCE</scope>
    <source>
        <strain evidence="1">NBRC 103393</strain>
    </source>
</reference>
<accession>A0A9W6R624</accession>